<keyword evidence="3" id="KW-0963">Cytoplasm</keyword>
<evidence type="ECO:0000259" key="9">
    <source>
        <dbReference type="SMART" id="SM00543"/>
    </source>
</evidence>
<feature type="compositionally biased region" description="Polar residues" evidence="8">
    <location>
        <begin position="271"/>
        <end position="282"/>
    </location>
</feature>
<dbReference type="SMART" id="SM00543">
    <property type="entry name" value="MIF4G"/>
    <property type="match status" value="1"/>
</dbReference>
<feature type="region of interest" description="Disordered" evidence="8">
    <location>
        <begin position="582"/>
        <end position="714"/>
    </location>
</feature>
<dbReference type="PANTHER" id="PTHR23253:SF9">
    <property type="entry name" value="EUKARYOTIC TRANSLATION INITIATION FACTOR 4 GAMMA 2"/>
    <property type="match status" value="1"/>
</dbReference>
<feature type="region of interest" description="Disordered" evidence="8">
    <location>
        <begin position="1"/>
        <end position="226"/>
    </location>
</feature>
<dbReference type="InterPro" id="IPR016024">
    <property type="entry name" value="ARM-type_fold"/>
</dbReference>
<dbReference type="Pfam" id="PF02854">
    <property type="entry name" value="MIF4G"/>
    <property type="match status" value="1"/>
</dbReference>
<evidence type="ECO:0000256" key="1">
    <source>
        <dbReference type="ARBA" id="ARBA00004496"/>
    </source>
</evidence>
<evidence type="ECO:0000256" key="7">
    <source>
        <dbReference type="ARBA" id="ARBA00022917"/>
    </source>
</evidence>
<feature type="compositionally biased region" description="Polar residues" evidence="8">
    <location>
        <begin position="402"/>
        <end position="422"/>
    </location>
</feature>
<dbReference type="SUPFAM" id="SSF48371">
    <property type="entry name" value="ARM repeat"/>
    <property type="match status" value="2"/>
</dbReference>
<organism evidence="10">
    <name type="scientific">Absidia glauca</name>
    <name type="common">Pin mould</name>
    <dbReference type="NCBI Taxonomy" id="4829"/>
    <lineage>
        <taxon>Eukaryota</taxon>
        <taxon>Fungi</taxon>
        <taxon>Fungi incertae sedis</taxon>
        <taxon>Mucoromycota</taxon>
        <taxon>Mucoromycotina</taxon>
        <taxon>Mucoromycetes</taxon>
        <taxon>Mucorales</taxon>
        <taxon>Cunninghamellaceae</taxon>
        <taxon>Absidia</taxon>
    </lineage>
</organism>
<dbReference type="GO" id="GO:0003743">
    <property type="term" value="F:translation initiation factor activity"/>
    <property type="evidence" value="ECO:0007669"/>
    <property type="project" value="UniProtKB-KW"/>
</dbReference>
<dbReference type="STRING" id="4829.A0A163JSZ0"/>
<gene>
    <name evidence="10" type="primary">ABSGL_08747.1 scaffold 10421</name>
</gene>
<evidence type="ECO:0000313" key="11">
    <source>
        <dbReference type="Proteomes" id="UP000078561"/>
    </source>
</evidence>
<evidence type="ECO:0000256" key="4">
    <source>
        <dbReference type="ARBA" id="ARBA00022540"/>
    </source>
</evidence>
<feature type="compositionally biased region" description="Polar residues" evidence="8">
    <location>
        <begin position="26"/>
        <end position="55"/>
    </location>
</feature>
<comment type="similarity">
    <text evidence="2">Belongs to the eukaryotic initiation factor 4G family.</text>
</comment>
<dbReference type="FunFam" id="1.25.40.180:FF:000020">
    <property type="entry name" value="Eukaryotic translation initiation factor subunit"/>
    <property type="match status" value="1"/>
</dbReference>
<keyword evidence="4" id="KW-0396">Initiation factor</keyword>
<evidence type="ECO:0000313" key="10">
    <source>
        <dbReference type="EMBL" id="SAM02931.1"/>
    </source>
</evidence>
<feature type="compositionally biased region" description="Polar residues" evidence="8">
    <location>
        <begin position="609"/>
        <end position="620"/>
    </location>
</feature>
<dbReference type="PANTHER" id="PTHR23253">
    <property type="entry name" value="EUKARYOTIC TRANSLATION INITIATION FACTOR 4 GAMMA"/>
    <property type="match status" value="1"/>
</dbReference>
<dbReference type="Proteomes" id="UP000078561">
    <property type="component" value="Unassembled WGS sequence"/>
</dbReference>
<feature type="compositionally biased region" description="Polar residues" evidence="8">
    <location>
        <begin position="133"/>
        <end position="152"/>
    </location>
</feature>
<feature type="domain" description="MIF4G" evidence="9">
    <location>
        <begin position="757"/>
        <end position="993"/>
    </location>
</feature>
<name>A0A163JSZ0_ABSGL</name>
<evidence type="ECO:0000256" key="8">
    <source>
        <dbReference type="SAM" id="MobiDB-lite"/>
    </source>
</evidence>
<dbReference type="OrthoDB" id="514777at2759"/>
<feature type="compositionally biased region" description="Low complexity" evidence="8">
    <location>
        <begin position="645"/>
        <end position="657"/>
    </location>
</feature>
<feature type="compositionally biased region" description="Polar residues" evidence="8">
    <location>
        <begin position="161"/>
        <end position="172"/>
    </location>
</feature>
<evidence type="ECO:0000256" key="5">
    <source>
        <dbReference type="ARBA" id="ARBA00022553"/>
    </source>
</evidence>
<keyword evidence="7" id="KW-0648">Protein biosynthesis</keyword>
<evidence type="ECO:0000256" key="3">
    <source>
        <dbReference type="ARBA" id="ARBA00022490"/>
    </source>
</evidence>
<dbReference type="EMBL" id="LT554016">
    <property type="protein sequence ID" value="SAM02931.1"/>
    <property type="molecule type" value="Genomic_DNA"/>
</dbReference>
<feature type="region of interest" description="Disordered" evidence="8">
    <location>
        <begin position="251"/>
        <end position="287"/>
    </location>
</feature>
<dbReference type="AlphaFoldDB" id="A0A163JSZ0"/>
<comment type="subcellular location">
    <subcellularLocation>
        <location evidence="1">Cytoplasm</location>
    </subcellularLocation>
</comment>
<accession>A0A163JSZ0</accession>
<reference evidence="10" key="1">
    <citation type="submission" date="2016-04" db="EMBL/GenBank/DDBJ databases">
        <authorList>
            <person name="Evans L.H."/>
            <person name="Alamgir A."/>
            <person name="Owens N."/>
            <person name="Weber N.D."/>
            <person name="Virtaneva K."/>
            <person name="Barbian K."/>
            <person name="Babar A."/>
            <person name="Rosenke K."/>
        </authorList>
    </citation>
    <scope>NUCLEOTIDE SEQUENCE [LARGE SCALE GENOMIC DNA]</scope>
    <source>
        <strain evidence="10">CBS 101.48</strain>
    </source>
</reference>
<dbReference type="InterPro" id="IPR003890">
    <property type="entry name" value="MIF4G-like_typ-3"/>
</dbReference>
<keyword evidence="6" id="KW-0694">RNA-binding</keyword>
<feature type="region of interest" description="Disordered" evidence="8">
    <location>
        <begin position="1021"/>
        <end position="1090"/>
    </location>
</feature>
<dbReference type="GO" id="GO:0003729">
    <property type="term" value="F:mRNA binding"/>
    <property type="evidence" value="ECO:0007669"/>
    <property type="project" value="TreeGrafter"/>
</dbReference>
<evidence type="ECO:0000256" key="2">
    <source>
        <dbReference type="ARBA" id="ARBA00005775"/>
    </source>
</evidence>
<dbReference type="GO" id="GO:0016281">
    <property type="term" value="C:eukaryotic translation initiation factor 4F complex"/>
    <property type="evidence" value="ECO:0007669"/>
    <property type="project" value="TreeGrafter"/>
</dbReference>
<dbReference type="InParanoid" id="A0A163JSZ0"/>
<protein>
    <recommendedName>
        <fullName evidence="9">MIF4G domain-containing protein</fullName>
    </recommendedName>
</protein>
<feature type="compositionally biased region" description="Polar residues" evidence="8">
    <location>
        <begin position="680"/>
        <end position="700"/>
    </location>
</feature>
<evidence type="ECO:0000256" key="6">
    <source>
        <dbReference type="ARBA" id="ARBA00022884"/>
    </source>
</evidence>
<sequence>MNRTSNLHKTTKAKPTTQIKYEHSSVETITNPSSEPQPLKLGNQSIHNVTTTTTAHPPPKGFKTPYSPGTLPSMTGKEKHSHASESFRMKEPDFGHPKGNSNSNNLGYYDDNTKFKRQGSSYTKPYSEDIRGNSYQSPTRSPLQGSQSFSKSHQPKRGDSHSSSAFKSTNENNNHKGKLFTQPYVPRPQYQTGHPHHHHHQQQQQQQQQHHHQQQYGSPDMNYLPTSPILAVAHSPGSSIHAQHHHSYGIQYTTQGPAPSPQAATIHPASPRSSAHPQQLSPSLPVPTAPIPIPHTWSASAIPAQYYAVPGSMYDPQQIQYPHQYYSPYQYPLQHPHSSVYGYIPSLTPPLQSQPQQQQHYQASSPVSPLIQHQKSPSQSYTTTTHHASPSSRSSKAIPIINPNTMTPVQTELHHSSTNTTHASKEPQKPVVSATPSQFVDPAIKEQEEREQQERLEEEEQLCWEQRQQQQQQQQQELDNQQKDDKSATEIEGGCTDIAGTTTTTACLPTDDTPVEVAVETTEITSTDASKTTTTADQVSPSNTTIDGVIQYDPAFLMQFMPLCLETAEDLSSFQNIVDIGPPNDKQRQNSFNSGTHLDKATLFRPGSHGNNSSNYSRSAPNGAAAMALPSHNHTGRTEMGKFIGGRTLTGRTLGNTSSHYTSTDYKMQREDSSGARTRMNASSNRSGTSHHPNNTTKQRYPSHDHHHHHHQGAPTIPYEQVAPLEKSANRWVPSILAAGTPTTTTTSDLLPQDEITRKVKALLNKLTLERFDTISDKIISYAEQSIHETDGQSLRTVIQLIIEKACDEAAFASMWAKLCRKLYEWIPASIKDVNIKDKNDEVMCGIPLYCKYLLNRCQYEFEKGWKSIPEDAVDTEVMLTDEYYNAVKIKRQGLGLVQFIGELYLQEMLSRRIMFDCIKRLCDSGSDAHEEEVESLCKLLTTVGADIDRNPKTATWIDLIFERMKSTIYNSPKLSSRVKFMILDVFDLRKSNWVPRNGTQGGPKTIAEIHEEQGAFRNMGSKSMKRSGSGGLAGTSPPRQDATDYSNFGRTERSRSRTNVLEPYNSPFPSLMNRATQSKSGKPSFKDASNGTTFSNMFSALGTHDDDIDPERKKVTLLSRKPATDAPFKKPSPKTLDPVQLKRRIKNSLAEYYEMADTEATLATELLAVIELKEKQVAAVADLIPQLYKAHLLDRETMVKSFQTLMDGYEELTIDVPQAPASIARLLIQAGIGLSDIAGPTPPSSLQQALSLL</sequence>
<dbReference type="GO" id="GO:0010494">
    <property type="term" value="C:cytoplasmic stress granule"/>
    <property type="evidence" value="ECO:0007669"/>
    <property type="project" value="UniProtKB-ARBA"/>
</dbReference>
<feature type="compositionally biased region" description="Basic and acidic residues" evidence="8">
    <location>
        <begin position="76"/>
        <end position="96"/>
    </location>
</feature>
<feature type="compositionally biased region" description="Polar residues" evidence="8">
    <location>
        <begin position="371"/>
        <end position="395"/>
    </location>
</feature>
<keyword evidence="11" id="KW-1185">Reference proteome</keyword>
<feature type="compositionally biased region" description="Low complexity" evidence="8">
    <location>
        <begin position="345"/>
        <end position="366"/>
    </location>
</feature>
<feature type="compositionally biased region" description="Polar residues" evidence="8">
    <location>
        <begin position="1074"/>
        <end position="1090"/>
    </location>
</feature>
<keyword evidence="5" id="KW-0597">Phosphoprotein</keyword>
<feature type="region of interest" description="Disordered" evidence="8">
    <location>
        <begin position="344"/>
        <end position="441"/>
    </location>
</feature>
<dbReference type="Gene3D" id="1.25.40.180">
    <property type="match status" value="2"/>
</dbReference>
<proteinExistence type="inferred from homology"/>
<feature type="compositionally biased region" description="Polar residues" evidence="8">
    <location>
        <begin position="1"/>
        <end position="19"/>
    </location>
</feature>